<accession>A0A1N5VKW1</accession>
<gene>
    <name evidence="2" type="ORF">SAMN04489832_1668</name>
</gene>
<sequence length="348" mass="39069">MVHGRSVPSLPVFKFGADVGPHVRYNWAKYLSKHDVRAFVMDLQGMGLSTRPYEMNDPRNVMVADRSKLVPPVSPTEPYPYPHPLTDTDSELAEVRKVLDWIYDYTGVRKVHLVGYSAASFALGRLAMTNPERVASLFLLAPVFPPYGLSARPIPYPVGYPPMRVVNKQEMITSWNNDAAFGAQRQPGIDDKMWGWTAMWDSTGSHWGNVSRYPNTLRWGWNKAEVQNNQNLGITVPVAIVRGNSDSQIILPTDPTDPNRRLPANFDDPGLTEKAGPPFNAKWLYFAIPGAKKLSITIYNTGHFMPWETQHDVLHTYSAQWIKGGSVDGYSQGMFLRHWSSGQLLPTA</sequence>
<evidence type="ECO:0000313" key="3">
    <source>
        <dbReference type="Proteomes" id="UP000185124"/>
    </source>
</evidence>
<dbReference type="GO" id="GO:0016787">
    <property type="term" value="F:hydrolase activity"/>
    <property type="evidence" value="ECO:0007669"/>
    <property type="project" value="UniProtKB-KW"/>
</dbReference>
<keyword evidence="3" id="KW-1185">Reference proteome</keyword>
<keyword evidence="2" id="KW-0378">Hydrolase</keyword>
<feature type="domain" description="AB hydrolase-1" evidence="1">
    <location>
        <begin position="22"/>
        <end position="146"/>
    </location>
</feature>
<protein>
    <submittedName>
        <fullName evidence="2">Alpha/beta hydrolase fold</fullName>
    </submittedName>
</protein>
<dbReference type="EMBL" id="FSQT01000001">
    <property type="protein sequence ID" value="SIM72885.1"/>
    <property type="molecule type" value="Genomic_DNA"/>
</dbReference>
<dbReference type="AlphaFoldDB" id="A0A1N5VKW1"/>
<name>A0A1N5VKW1_9ACTN</name>
<dbReference type="STRING" id="709881.SAMN04489832_1668"/>
<dbReference type="Gene3D" id="3.40.50.1820">
    <property type="entry name" value="alpha/beta hydrolase"/>
    <property type="match status" value="1"/>
</dbReference>
<dbReference type="Pfam" id="PF00561">
    <property type="entry name" value="Abhydrolase_1"/>
    <property type="match status" value="1"/>
</dbReference>
<proteinExistence type="predicted"/>
<dbReference type="SUPFAM" id="SSF53474">
    <property type="entry name" value="alpha/beta-Hydrolases"/>
    <property type="match status" value="1"/>
</dbReference>
<dbReference type="InterPro" id="IPR029058">
    <property type="entry name" value="AB_hydrolase_fold"/>
</dbReference>
<dbReference type="InterPro" id="IPR000073">
    <property type="entry name" value="AB_hydrolase_1"/>
</dbReference>
<reference evidence="3" key="1">
    <citation type="submission" date="2016-12" db="EMBL/GenBank/DDBJ databases">
        <authorList>
            <person name="Varghese N."/>
            <person name="Submissions S."/>
        </authorList>
    </citation>
    <scope>NUCLEOTIDE SEQUENCE [LARGE SCALE GENOMIC DNA]</scope>
    <source>
        <strain evidence="3">DSM 45599</strain>
    </source>
</reference>
<evidence type="ECO:0000313" key="2">
    <source>
        <dbReference type="EMBL" id="SIM72885.1"/>
    </source>
</evidence>
<organism evidence="2 3">
    <name type="scientific">Micromonospora cremea</name>
    <dbReference type="NCBI Taxonomy" id="709881"/>
    <lineage>
        <taxon>Bacteria</taxon>
        <taxon>Bacillati</taxon>
        <taxon>Actinomycetota</taxon>
        <taxon>Actinomycetes</taxon>
        <taxon>Micromonosporales</taxon>
        <taxon>Micromonosporaceae</taxon>
        <taxon>Micromonospora</taxon>
    </lineage>
</organism>
<dbReference type="Proteomes" id="UP000185124">
    <property type="component" value="Unassembled WGS sequence"/>
</dbReference>
<evidence type="ECO:0000259" key="1">
    <source>
        <dbReference type="Pfam" id="PF00561"/>
    </source>
</evidence>